<dbReference type="EMBL" id="AMZH03019960">
    <property type="protein sequence ID" value="RRT39716.1"/>
    <property type="molecule type" value="Genomic_DNA"/>
</dbReference>
<reference evidence="1 2" key="1">
    <citation type="journal article" date="2014" name="Agronomy (Basel)">
        <title>A Draft Genome Sequence for Ensete ventricosum, the Drought-Tolerant Tree Against Hunger.</title>
        <authorList>
            <person name="Harrison J."/>
            <person name="Moore K.A."/>
            <person name="Paszkiewicz K."/>
            <person name="Jones T."/>
            <person name="Grant M."/>
            <person name="Ambacheew D."/>
            <person name="Muzemil S."/>
            <person name="Studholme D.J."/>
        </authorList>
    </citation>
    <scope>NUCLEOTIDE SEQUENCE [LARGE SCALE GENOMIC DNA]</scope>
</reference>
<comment type="caution">
    <text evidence="1">The sequence shown here is derived from an EMBL/GenBank/DDBJ whole genome shotgun (WGS) entry which is preliminary data.</text>
</comment>
<proteinExistence type="predicted"/>
<sequence>MVCTIHVSAWTWLVRPRKASAVTMSGAGFDAGEGNPGSVIILQKRLGVGTAAMASSVGRGWLGSVRCSVPESPNGCSGDMGPPSSAKNVREESGACLVDTFRLCDYGASTVGSGPCALARPRYSRSFYSKCCRSFVPGNLTAFMVDHVVVPFHHARRPCGRLYDHWRPPYLHLTGCPCRVDHVDGPAVRGYDVTARSTFVILIIETLAR</sequence>
<dbReference type="AlphaFoldDB" id="A0A426XJR2"/>
<name>A0A426XJR2_ENSVE</name>
<organism evidence="1 2">
    <name type="scientific">Ensete ventricosum</name>
    <name type="common">Abyssinian banana</name>
    <name type="synonym">Musa ensete</name>
    <dbReference type="NCBI Taxonomy" id="4639"/>
    <lineage>
        <taxon>Eukaryota</taxon>
        <taxon>Viridiplantae</taxon>
        <taxon>Streptophyta</taxon>
        <taxon>Embryophyta</taxon>
        <taxon>Tracheophyta</taxon>
        <taxon>Spermatophyta</taxon>
        <taxon>Magnoliopsida</taxon>
        <taxon>Liliopsida</taxon>
        <taxon>Zingiberales</taxon>
        <taxon>Musaceae</taxon>
        <taxon>Ensete</taxon>
    </lineage>
</organism>
<gene>
    <name evidence="1" type="ORF">B296_00050916</name>
</gene>
<accession>A0A426XJR2</accession>
<protein>
    <submittedName>
        <fullName evidence="1">Uncharacterized protein</fullName>
    </submittedName>
</protein>
<evidence type="ECO:0000313" key="2">
    <source>
        <dbReference type="Proteomes" id="UP000287651"/>
    </source>
</evidence>
<evidence type="ECO:0000313" key="1">
    <source>
        <dbReference type="EMBL" id="RRT39716.1"/>
    </source>
</evidence>
<dbReference type="Proteomes" id="UP000287651">
    <property type="component" value="Unassembled WGS sequence"/>
</dbReference>